<sequence>MLYAVLIISILNMFYEFRQLKEKHHVREMVVSSILFAAGAILIVLKIGHVELPSPLAGIRMIFQPVSQYIASILS</sequence>
<feature type="transmembrane region" description="Helical" evidence="1">
    <location>
        <begin position="29"/>
        <end position="48"/>
    </location>
</feature>
<protein>
    <submittedName>
        <fullName evidence="2">Uncharacterized protein</fullName>
    </submittedName>
</protein>
<keyword evidence="1" id="KW-0472">Membrane</keyword>
<comment type="caution">
    <text evidence="2">The sequence shown here is derived from an EMBL/GenBank/DDBJ whole genome shotgun (WGS) entry which is preliminary data.</text>
</comment>
<gene>
    <name evidence="2" type="ORF">PIL02S_05493</name>
</gene>
<keyword evidence="1" id="KW-0812">Transmembrane</keyword>
<dbReference type="AlphaFoldDB" id="A0A2W0C1D4"/>
<proteinExistence type="predicted"/>
<dbReference type="OrthoDB" id="2652860at2"/>
<dbReference type="Proteomes" id="UP000247459">
    <property type="component" value="Unassembled WGS sequence"/>
</dbReference>
<evidence type="ECO:0000313" key="3">
    <source>
        <dbReference type="Proteomes" id="UP000247459"/>
    </source>
</evidence>
<dbReference type="EMBL" id="PRLG01000029">
    <property type="protein sequence ID" value="PYY26113.1"/>
    <property type="molecule type" value="Genomic_DNA"/>
</dbReference>
<accession>A0A2W0C1D4</accession>
<reference evidence="2 3" key="1">
    <citation type="submission" date="2018-01" db="EMBL/GenBank/DDBJ databases">
        <title>Genome sequence of the PGP bacterium Paenibacillus illinoisensis E3.</title>
        <authorList>
            <person name="Rolli E."/>
            <person name="Marasco R."/>
            <person name="Bessem C."/>
            <person name="Michoud G."/>
            <person name="Gaiarsa S."/>
            <person name="Borin S."/>
            <person name="Daffonchio D."/>
        </authorList>
    </citation>
    <scope>NUCLEOTIDE SEQUENCE [LARGE SCALE GENOMIC DNA]</scope>
    <source>
        <strain evidence="2 3">E3</strain>
    </source>
</reference>
<evidence type="ECO:0000313" key="2">
    <source>
        <dbReference type="EMBL" id="PYY26113.1"/>
    </source>
</evidence>
<organism evidence="2 3">
    <name type="scientific">Paenibacillus illinoisensis</name>
    <dbReference type="NCBI Taxonomy" id="59845"/>
    <lineage>
        <taxon>Bacteria</taxon>
        <taxon>Bacillati</taxon>
        <taxon>Bacillota</taxon>
        <taxon>Bacilli</taxon>
        <taxon>Bacillales</taxon>
        <taxon>Paenibacillaceae</taxon>
        <taxon>Paenibacillus</taxon>
    </lineage>
</organism>
<keyword evidence="1" id="KW-1133">Transmembrane helix</keyword>
<name>A0A2W0C1D4_9BACL</name>
<dbReference type="RefSeq" id="WP_110822183.1">
    <property type="nucleotide sequence ID" value="NZ_PRLG01000029.1"/>
</dbReference>
<evidence type="ECO:0000256" key="1">
    <source>
        <dbReference type="SAM" id="Phobius"/>
    </source>
</evidence>